<dbReference type="AlphaFoldDB" id="A0AAE0S550"/>
<proteinExistence type="predicted"/>
<protein>
    <submittedName>
        <fullName evidence="1">Uncharacterized protein</fullName>
    </submittedName>
</protein>
<keyword evidence="2" id="KW-1185">Reference proteome</keyword>
<reference evidence="1" key="3">
    <citation type="submission" date="2023-05" db="EMBL/GenBank/DDBJ databases">
        <authorList>
            <person name="Smith C.H."/>
        </authorList>
    </citation>
    <scope>NUCLEOTIDE SEQUENCE</scope>
    <source>
        <strain evidence="1">CHS0354</strain>
        <tissue evidence="1">Mantle</tissue>
    </source>
</reference>
<dbReference type="EMBL" id="JAEAOA010000270">
    <property type="protein sequence ID" value="KAK3585485.1"/>
    <property type="molecule type" value="Genomic_DNA"/>
</dbReference>
<accession>A0AAE0S550</accession>
<gene>
    <name evidence="1" type="ORF">CHS0354_003333</name>
</gene>
<sequence>MKRHGMRSFDFPWNLSLKYLVKNNLKLSKDMQPSRLNREWWIIFHKIVELYRKVGEESVGDFHDGRRIYVHLRESTPGFPHMENVSVVVDGNELHPKVP</sequence>
<reference evidence="1" key="2">
    <citation type="journal article" date="2021" name="Genome Biol. Evol.">
        <title>Developing a high-quality reference genome for a parasitic bivalve with doubly uniparental inheritance (Bivalvia: Unionida).</title>
        <authorList>
            <person name="Smith C.H."/>
        </authorList>
    </citation>
    <scope>NUCLEOTIDE SEQUENCE</scope>
    <source>
        <strain evidence="1">CHS0354</strain>
        <tissue evidence="1">Mantle</tissue>
    </source>
</reference>
<evidence type="ECO:0000313" key="2">
    <source>
        <dbReference type="Proteomes" id="UP001195483"/>
    </source>
</evidence>
<evidence type="ECO:0000313" key="1">
    <source>
        <dbReference type="EMBL" id="KAK3585485.1"/>
    </source>
</evidence>
<dbReference type="Proteomes" id="UP001195483">
    <property type="component" value="Unassembled WGS sequence"/>
</dbReference>
<name>A0AAE0S550_9BIVA</name>
<organism evidence="1 2">
    <name type="scientific">Potamilus streckersoni</name>
    <dbReference type="NCBI Taxonomy" id="2493646"/>
    <lineage>
        <taxon>Eukaryota</taxon>
        <taxon>Metazoa</taxon>
        <taxon>Spiralia</taxon>
        <taxon>Lophotrochozoa</taxon>
        <taxon>Mollusca</taxon>
        <taxon>Bivalvia</taxon>
        <taxon>Autobranchia</taxon>
        <taxon>Heteroconchia</taxon>
        <taxon>Palaeoheterodonta</taxon>
        <taxon>Unionida</taxon>
        <taxon>Unionoidea</taxon>
        <taxon>Unionidae</taxon>
        <taxon>Ambleminae</taxon>
        <taxon>Lampsilini</taxon>
        <taxon>Potamilus</taxon>
    </lineage>
</organism>
<reference evidence="1" key="1">
    <citation type="journal article" date="2021" name="Genome Biol. Evol.">
        <title>A High-Quality Reference Genome for a Parasitic Bivalve with Doubly Uniparental Inheritance (Bivalvia: Unionida).</title>
        <authorList>
            <person name="Smith C.H."/>
        </authorList>
    </citation>
    <scope>NUCLEOTIDE SEQUENCE</scope>
    <source>
        <strain evidence="1">CHS0354</strain>
    </source>
</reference>
<comment type="caution">
    <text evidence="1">The sequence shown here is derived from an EMBL/GenBank/DDBJ whole genome shotgun (WGS) entry which is preliminary data.</text>
</comment>